<name>A0A0F7IFF9_9EURY</name>
<keyword evidence="1" id="KW-0812">Transmembrane</keyword>
<dbReference type="EMBL" id="CP011267">
    <property type="protein sequence ID" value="AKG91174.1"/>
    <property type="molecule type" value="Genomic_DNA"/>
</dbReference>
<sequence>MRLFAALLPAAFLGFYYYTTQDYIPLAAFLSMYAGYEAVSRVERLSVLKPLLSFGMSVVFLRTALSYLDSQSDAFVYLLSAGIALAFSTSGLRYRHYLAVAGTAVIAASMLFMPANLPFSQYRLPIFAALAVLAVTSLLPILSERFEFLISERVPLILIVLVAGIYYLTLRPTLMPGLQSLGDWVIVAATLIYLVGKLRFEVEEVPIERSERLDFESMAERAEKEYVENGNPVPLIAFVTYNLAKAGVDVRSIESVLENLVERETIPKYAFGFEREMISRRRRKRRAEKFHGLRRKLEMIGGGYGD</sequence>
<keyword evidence="3" id="KW-1185">Reference proteome</keyword>
<dbReference type="RefSeq" id="WP_048095890.1">
    <property type="nucleotide sequence ID" value="NZ_CP011267.1"/>
</dbReference>
<organism evidence="2 3">
    <name type="scientific">Geoglobus ahangari</name>
    <dbReference type="NCBI Taxonomy" id="113653"/>
    <lineage>
        <taxon>Archaea</taxon>
        <taxon>Methanobacteriati</taxon>
        <taxon>Methanobacteriota</taxon>
        <taxon>Archaeoglobi</taxon>
        <taxon>Archaeoglobales</taxon>
        <taxon>Archaeoglobaceae</taxon>
        <taxon>Geoglobus</taxon>
    </lineage>
</organism>
<dbReference type="STRING" id="113653.GAH_01538"/>
<dbReference type="Proteomes" id="UP000034723">
    <property type="component" value="Chromosome"/>
</dbReference>
<feature type="transmembrane region" description="Helical" evidence="1">
    <location>
        <begin position="154"/>
        <end position="169"/>
    </location>
</feature>
<gene>
    <name evidence="2" type="ORF">GAH_01538</name>
</gene>
<feature type="transmembrane region" description="Helical" evidence="1">
    <location>
        <begin position="74"/>
        <end position="92"/>
    </location>
</feature>
<accession>A0A0F7IFF9</accession>
<evidence type="ECO:0000313" key="2">
    <source>
        <dbReference type="EMBL" id="AKG91174.1"/>
    </source>
</evidence>
<dbReference type="AlphaFoldDB" id="A0A0F7IFF9"/>
<evidence type="ECO:0000256" key="1">
    <source>
        <dbReference type="SAM" id="Phobius"/>
    </source>
</evidence>
<keyword evidence="1" id="KW-0472">Membrane</keyword>
<feature type="transmembrane region" description="Helical" evidence="1">
    <location>
        <begin position="97"/>
        <end position="116"/>
    </location>
</feature>
<protein>
    <submittedName>
        <fullName evidence="2">Uncharacterized protein</fullName>
    </submittedName>
</protein>
<feature type="transmembrane region" description="Helical" evidence="1">
    <location>
        <begin position="122"/>
        <end position="142"/>
    </location>
</feature>
<feature type="transmembrane region" description="Helical" evidence="1">
    <location>
        <begin position="51"/>
        <end position="68"/>
    </location>
</feature>
<dbReference type="InParanoid" id="A0A0F7IFF9"/>
<dbReference type="GeneID" id="24804108"/>
<dbReference type="KEGG" id="gah:GAH_01538"/>
<proteinExistence type="predicted"/>
<dbReference type="HOGENOM" id="CLU_907943_0_0_2"/>
<reference evidence="2 3" key="1">
    <citation type="submission" date="2015-04" db="EMBL/GenBank/DDBJ databases">
        <title>The complete genome sequence of the hyperthermophilic, obligate iron-reducing archaeon Geoglobus ahangari strain 234T.</title>
        <authorList>
            <person name="Manzella M.P."/>
            <person name="Holmes D.E."/>
            <person name="Rocheleau J.M."/>
            <person name="Chung A."/>
            <person name="Reguera G."/>
            <person name="Kashefi K."/>
        </authorList>
    </citation>
    <scope>NUCLEOTIDE SEQUENCE [LARGE SCALE GENOMIC DNA]</scope>
    <source>
        <strain evidence="2 3">234</strain>
    </source>
</reference>
<keyword evidence="1" id="KW-1133">Transmembrane helix</keyword>
<evidence type="ECO:0000313" key="3">
    <source>
        <dbReference type="Proteomes" id="UP000034723"/>
    </source>
</evidence>